<evidence type="ECO:0000313" key="3">
    <source>
        <dbReference type="Proteomes" id="UP000533637"/>
    </source>
</evidence>
<accession>A0ABR6KQ95</accession>
<evidence type="ECO:0008006" key="4">
    <source>
        <dbReference type="Google" id="ProtNLM"/>
    </source>
</evidence>
<keyword evidence="1" id="KW-0732">Signal</keyword>
<keyword evidence="3" id="KW-1185">Reference proteome</keyword>
<reference evidence="2 3" key="1">
    <citation type="submission" date="2020-08" db="EMBL/GenBank/DDBJ databases">
        <title>Genomic Encyclopedia of Type Strains, Phase IV (KMG-IV): sequencing the most valuable type-strain genomes for metagenomic binning, comparative biology and taxonomic classification.</title>
        <authorList>
            <person name="Goeker M."/>
        </authorList>
    </citation>
    <scope>NUCLEOTIDE SEQUENCE [LARGE SCALE GENOMIC DNA]</scope>
    <source>
        <strain evidence="2 3">DSM 102983</strain>
    </source>
</reference>
<dbReference type="EMBL" id="JACHOC010000007">
    <property type="protein sequence ID" value="MBB4623685.1"/>
    <property type="molecule type" value="Genomic_DNA"/>
</dbReference>
<organism evidence="2 3">
    <name type="scientific">Parabacteroides faecis</name>
    <dbReference type="NCBI Taxonomy" id="1217282"/>
    <lineage>
        <taxon>Bacteria</taxon>
        <taxon>Pseudomonadati</taxon>
        <taxon>Bacteroidota</taxon>
        <taxon>Bacteroidia</taxon>
        <taxon>Bacteroidales</taxon>
        <taxon>Tannerellaceae</taxon>
        <taxon>Parabacteroides</taxon>
    </lineage>
</organism>
<gene>
    <name evidence="2" type="ORF">GGQ57_003601</name>
</gene>
<dbReference type="Proteomes" id="UP000533637">
    <property type="component" value="Unassembled WGS sequence"/>
</dbReference>
<evidence type="ECO:0000256" key="1">
    <source>
        <dbReference type="SAM" id="SignalP"/>
    </source>
</evidence>
<proteinExistence type="predicted"/>
<comment type="caution">
    <text evidence="2">The sequence shown here is derived from an EMBL/GenBank/DDBJ whole genome shotgun (WGS) entry which is preliminary data.</text>
</comment>
<name>A0ABR6KQ95_9BACT</name>
<feature type="signal peptide" evidence="1">
    <location>
        <begin position="1"/>
        <end position="17"/>
    </location>
</feature>
<dbReference type="RefSeq" id="WP_122373239.1">
    <property type="nucleotide sequence ID" value="NZ_BMPB01000008.1"/>
</dbReference>
<dbReference type="PROSITE" id="PS51257">
    <property type="entry name" value="PROKAR_LIPOPROTEIN"/>
    <property type="match status" value="1"/>
</dbReference>
<sequence>MKHFKLYITLLSSLLLAACSHEEEPSPTLGGEDASVTVSVSVDGIAATKAFLSSMENVIRNMTIVFIDKQNNEVVGHGYCLTEFKGYIDKYEYTSEPINLKTGTYRMLVMANTVEISSFKATDYYDYISADFFQPDDMILASEFGFPMSYVDEDITIDNKETTITAKVKRVVSRIELSELSFNWKDPDLKSISGLKFKIKRVFVANVRQRTYLFDTSTWLPEGVATHPIECVEDKYYCGIEDLGLIVEGGDIAKGNVNKSVIPFYDFMDEGMGTSYFGENENVIDLKHANFYVTTNSQTKDDAAPVILYITGDLYDSVNNKTVLSDRYYRVKLEKGVKPNTVYKLSAHITGKGSYAPGVNQENTDLSAILKIQSWDGKDLDKITIDEDFEL</sequence>
<protein>
    <recommendedName>
        <fullName evidence="4">Major fimbrial subunit protein N-terminal domain-containing protein</fullName>
    </recommendedName>
</protein>
<evidence type="ECO:0000313" key="2">
    <source>
        <dbReference type="EMBL" id="MBB4623685.1"/>
    </source>
</evidence>
<feature type="chain" id="PRO_5047209125" description="Major fimbrial subunit protein N-terminal domain-containing protein" evidence="1">
    <location>
        <begin position="18"/>
        <end position="391"/>
    </location>
</feature>
<dbReference type="Gene3D" id="2.60.40.3690">
    <property type="match status" value="1"/>
</dbReference>